<dbReference type="OrthoDB" id="1852053at2759"/>
<dbReference type="AlphaFoldDB" id="A0A9Q1QHN2"/>
<sequence>MIARIEISFKVKDIKYLQAMIAKHNQLEFRTTFGNLSAALDLQEGDGLTIQSNDIEHQFHKVLFISWGKNLYESNFLRNICIWLHIVRLVNKDQSLATNNMMSLLPLVTIRCKEIVNLFKITSYLQNIVSIHPISSYPRCDIFSNDELDVDNSKERFQERTIYSLYQ</sequence>
<evidence type="ECO:0000259" key="1">
    <source>
        <dbReference type="Pfam" id="PF05695"/>
    </source>
</evidence>
<comment type="caution">
    <text evidence="2">The sequence shown here is derived from an EMBL/GenBank/DDBJ whole genome shotgun (WGS) entry which is preliminary data.</text>
</comment>
<feature type="domain" description="Ycf2 N-terminal" evidence="1">
    <location>
        <begin position="102"/>
        <end position="154"/>
    </location>
</feature>
<dbReference type="InterPro" id="IPR056777">
    <property type="entry name" value="Ycf2_N"/>
</dbReference>
<evidence type="ECO:0000313" key="2">
    <source>
        <dbReference type="EMBL" id="KAJ8441871.1"/>
    </source>
</evidence>
<gene>
    <name evidence="2" type="ORF">Cgig2_034130</name>
</gene>
<name>A0A9Q1QHN2_9CARY</name>
<proteinExistence type="predicted"/>
<dbReference type="EMBL" id="JAKOGI010000151">
    <property type="protein sequence ID" value="KAJ8441871.1"/>
    <property type="molecule type" value="Genomic_DNA"/>
</dbReference>
<accession>A0A9Q1QHN2</accession>
<protein>
    <recommendedName>
        <fullName evidence="1">Ycf2 N-terminal domain-containing protein</fullName>
    </recommendedName>
</protein>
<organism evidence="2 3">
    <name type="scientific">Carnegiea gigantea</name>
    <dbReference type="NCBI Taxonomy" id="171969"/>
    <lineage>
        <taxon>Eukaryota</taxon>
        <taxon>Viridiplantae</taxon>
        <taxon>Streptophyta</taxon>
        <taxon>Embryophyta</taxon>
        <taxon>Tracheophyta</taxon>
        <taxon>Spermatophyta</taxon>
        <taxon>Magnoliopsida</taxon>
        <taxon>eudicotyledons</taxon>
        <taxon>Gunneridae</taxon>
        <taxon>Pentapetalae</taxon>
        <taxon>Caryophyllales</taxon>
        <taxon>Cactineae</taxon>
        <taxon>Cactaceae</taxon>
        <taxon>Cactoideae</taxon>
        <taxon>Echinocereeae</taxon>
        <taxon>Carnegiea</taxon>
    </lineage>
</organism>
<dbReference type="Proteomes" id="UP001153076">
    <property type="component" value="Unassembled WGS sequence"/>
</dbReference>
<keyword evidence="3" id="KW-1185">Reference proteome</keyword>
<evidence type="ECO:0000313" key="3">
    <source>
        <dbReference type="Proteomes" id="UP001153076"/>
    </source>
</evidence>
<dbReference type="Pfam" id="PF05695">
    <property type="entry name" value="Ycf2"/>
    <property type="match status" value="1"/>
</dbReference>
<reference evidence="2" key="1">
    <citation type="submission" date="2022-04" db="EMBL/GenBank/DDBJ databases">
        <title>Carnegiea gigantea Genome sequencing and assembly v2.</title>
        <authorList>
            <person name="Copetti D."/>
            <person name="Sanderson M.J."/>
            <person name="Burquez A."/>
            <person name="Wojciechowski M.F."/>
        </authorList>
    </citation>
    <scope>NUCLEOTIDE SEQUENCE</scope>
    <source>
        <strain evidence="2">SGP5-SGP5p</strain>
        <tissue evidence="2">Aerial part</tissue>
    </source>
</reference>